<organism evidence="2">
    <name type="scientific">Cuerna arida</name>
    <dbReference type="NCBI Taxonomy" id="1464854"/>
    <lineage>
        <taxon>Eukaryota</taxon>
        <taxon>Metazoa</taxon>
        <taxon>Ecdysozoa</taxon>
        <taxon>Arthropoda</taxon>
        <taxon>Hexapoda</taxon>
        <taxon>Insecta</taxon>
        <taxon>Pterygota</taxon>
        <taxon>Neoptera</taxon>
        <taxon>Paraneoptera</taxon>
        <taxon>Hemiptera</taxon>
        <taxon>Auchenorrhyncha</taxon>
        <taxon>Membracoidea</taxon>
        <taxon>Cicadellidae</taxon>
        <taxon>Cicadellinae</taxon>
        <taxon>Proconiini</taxon>
        <taxon>Cuerna</taxon>
    </lineage>
</organism>
<feature type="non-terminal residue" evidence="2">
    <location>
        <position position="231"/>
    </location>
</feature>
<proteinExistence type="predicted"/>
<dbReference type="GO" id="GO:0000785">
    <property type="term" value="C:chromatin"/>
    <property type="evidence" value="ECO:0007669"/>
    <property type="project" value="TreeGrafter"/>
</dbReference>
<dbReference type="GO" id="GO:0005634">
    <property type="term" value="C:nucleus"/>
    <property type="evidence" value="ECO:0007669"/>
    <property type="project" value="UniProtKB-SubCell"/>
</dbReference>
<accession>A0A1B6GA52</accession>
<dbReference type="AlphaFoldDB" id="A0A1B6GA52"/>
<dbReference type="PANTHER" id="PTHR45915">
    <property type="entry name" value="TRANSCRIPTION INTERMEDIARY FACTOR"/>
    <property type="match status" value="1"/>
</dbReference>
<sequence length="231" mass="26291">MRKAKRQCVPEDMRTGWWRISDLTQFRALITNCNMRGIRERELKTNVHSALRFWHNDFDFQINAEAIDAAVLTKLETEVNYDSNGSSDEVTKRVDSFILDQVEALEDKVASASLQIKGWQMPSRDSCDEEHPLLVAKQRLEALEQAIERRYLKPPLGFNPHLNATIVNQENSNSQDDIAHECSTENGLIDGASEELVVATSCNDVQTQAQFEDVTKALLLWRDAVVRSRTS</sequence>
<name>A0A1B6GA52_9HEMI</name>
<evidence type="ECO:0000256" key="1">
    <source>
        <dbReference type="ARBA" id="ARBA00004123"/>
    </source>
</evidence>
<dbReference type="EMBL" id="GECZ01010455">
    <property type="protein sequence ID" value="JAS59314.1"/>
    <property type="molecule type" value="Transcribed_RNA"/>
</dbReference>
<gene>
    <name evidence="2" type="ORF">g.44281</name>
</gene>
<reference evidence="2" key="1">
    <citation type="submission" date="2015-11" db="EMBL/GenBank/DDBJ databases">
        <title>De novo transcriptome assembly of four potential Pierce s Disease insect vectors from Arizona vineyards.</title>
        <authorList>
            <person name="Tassone E.E."/>
        </authorList>
    </citation>
    <scope>NUCLEOTIDE SEQUENCE</scope>
</reference>
<dbReference type="PANTHER" id="PTHR45915:SF2">
    <property type="entry name" value="TOUTATIS, ISOFORM E"/>
    <property type="match status" value="1"/>
</dbReference>
<protein>
    <submittedName>
        <fullName evidence="2">Uncharacterized protein</fullName>
    </submittedName>
</protein>
<comment type="subcellular location">
    <subcellularLocation>
        <location evidence="1">Nucleus</location>
    </subcellularLocation>
</comment>
<evidence type="ECO:0000313" key="2">
    <source>
        <dbReference type="EMBL" id="JAS59314.1"/>
    </source>
</evidence>